<evidence type="ECO:0000313" key="5">
    <source>
        <dbReference type="EMBL" id="OQW51180.1"/>
    </source>
</evidence>
<gene>
    <name evidence="5" type="ORF">A4S15_12155</name>
</gene>
<feature type="signal peptide" evidence="3">
    <location>
        <begin position="1"/>
        <end position="25"/>
    </location>
</feature>
<dbReference type="Gene3D" id="3.40.50.2300">
    <property type="match status" value="2"/>
</dbReference>
<evidence type="ECO:0000259" key="4">
    <source>
        <dbReference type="Pfam" id="PF13458"/>
    </source>
</evidence>
<dbReference type="RefSeq" id="WP_376801588.1">
    <property type="nucleotide sequence ID" value="NZ_DBNB01000022.1"/>
</dbReference>
<comment type="caution">
    <text evidence="5">The sequence shown here is derived from an EMBL/GenBank/DDBJ whole genome shotgun (WGS) entry which is preliminary data.</text>
</comment>
<dbReference type="PANTHER" id="PTHR47235:SF1">
    <property type="entry name" value="BLR6548 PROTEIN"/>
    <property type="match status" value="1"/>
</dbReference>
<reference evidence="5 6" key="1">
    <citation type="journal article" date="2017" name="Water Res.">
        <title>Comammox in drinking water systems.</title>
        <authorList>
            <person name="Wang Y."/>
            <person name="Ma L."/>
            <person name="Mao Y."/>
            <person name="Jiang X."/>
            <person name="Xia Y."/>
            <person name="Yu K."/>
            <person name="Li B."/>
            <person name="Zhang T."/>
        </authorList>
    </citation>
    <scope>NUCLEOTIDE SEQUENCE [LARGE SCALE GENOMIC DNA]</scope>
    <source>
        <strain evidence="5">SG_bin8</strain>
    </source>
</reference>
<dbReference type="PANTHER" id="PTHR47235">
    <property type="entry name" value="BLR6548 PROTEIN"/>
    <property type="match status" value="1"/>
</dbReference>
<comment type="similarity">
    <text evidence="1">Belongs to the leucine-binding protein family.</text>
</comment>
<dbReference type="InterPro" id="IPR028081">
    <property type="entry name" value="Leu-bd"/>
</dbReference>
<feature type="chain" id="PRO_5013207444" evidence="3">
    <location>
        <begin position="26"/>
        <end position="441"/>
    </location>
</feature>
<dbReference type="CDD" id="cd06334">
    <property type="entry name" value="PBP1_ABC_ligand_binding-like"/>
    <property type="match status" value="1"/>
</dbReference>
<feature type="domain" description="Leucine-binding protein" evidence="4">
    <location>
        <begin position="34"/>
        <end position="395"/>
    </location>
</feature>
<proteinExistence type="inferred from homology"/>
<dbReference type="EMBL" id="LWDL01000021">
    <property type="protein sequence ID" value="OQW51180.1"/>
    <property type="molecule type" value="Genomic_DNA"/>
</dbReference>
<dbReference type="Proteomes" id="UP000192872">
    <property type="component" value="Unassembled WGS sequence"/>
</dbReference>
<evidence type="ECO:0000313" key="6">
    <source>
        <dbReference type="Proteomes" id="UP000192872"/>
    </source>
</evidence>
<organism evidence="5 6">
    <name type="scientific">Candidatus Raskinella chloraquaticus</name>
    <dbReference type="NCBI Taxonomy" id="1951219"/>
    <lineage>
        <taxon>Bacteria</taxon>
        <taxon>Pseudomonadati</taxon>
        <taxon>Pseudomonadota</taxon>
        <taxon>Alphaproteobacteria</taxon>
        <taxon>Hyphomicrobiales</taxon>
        <taxon>Phreatobacteraceae</taxon>
        <taxon>Candidatus Raskinella</taxon>
    </lineage>
</organism>
<sequence>MKSTRVLTAALTLAAALSAGGWAQAQEQITLVSNTYRTGAFAGSGIPIADGMRDFITMINARDGGVNGVKIAFEECETGYDTKKSIECYEQARAKGSVMYLPWSTGATLAAIPRAHIDKMPVMSMAYGLSASANGETFPWIFNPPLTYWDGASIAVRYFADREGGFDKLKGKTIGLVHLDAPYGKEPIPVLDALAKEYGFTLKLYPVAPTEMQNQSSLWLSIRRDRPDWIYLQGWGAMNPTAVREAGRAGFPVDKVLGVWWSGGDDDARPAGPAGKGYKSLSWHQVGTDFPLLQDVIKHVVDKGQSQSPKDKVGDSLYNRGLYQGVLFVEAVRNAQKLTGKKVITAEDMRRGLEALDIPAERWKALGLEGFGAPVKVTCANHNGHNDAFVLDWDGTKWQKGSSWLKPLSEKVQPLIDQAAKDYATQNSGWPKRSEACDQRS</sequence>
<dbReference type="STRING" id="1827387.A4S15_12155"/>
<evidence type="ECO:0000256" key="3">
    <source>
        <dbReference type="SAM" id="SignalP"/>
    </source>
</evidence>
<dbReference type="InterPro" id="IPR028082">
    <property type="entry name" value="Peripla_BP_I"/>
</dbReference>
<name>A0A1W9HUQ5_9HYPH</name>
<keyword evidence="2 3" id="KW-0732">Signal</keyword>
<evidence type="ECO:0000256" key="2">
    <source>
        <dbReference type="ARBA" id="ARBA00022729"/>
    </source>
</evidence>
<dbReference type="AlphaFoldDB" id="A0A1W9HUQ5"/>
<protein>
    <submittedName>
        <fullName evidence="5">ABC transporter permease</fullName>
    </submittedName>
</protein>
<accession>A0A1W9HUQ5</accession>
<dbReference type="Pfam" id="PF13458">
    <property type="entry name" value="Peripla_BP_6"/>
    <property type="match status" value="1"/>
</dbReference>
<dbReference type="SUPFAM" id="SSF53822">
    <property type="entry name" value="Periplasmic binding protein-like I"/>
    <property type="match status" value="1"/>
</dbReference>
<evidence type="ECO:0000256" key="1">
    <source>
        <dbReference type="ARBA" id="ARBA00010062"/>
    </source>
</evidence>